<dbReference type="AlphaFoldDB" id="A0A9D2J4B9"/>
<dbReference type="Gene3D" id="3.40.1660.10">
    <property type="entry name" value="EreA-like (biosynthetic domain)"/>
    <property type="match status" value="1"/>
</dbReference>
<proteinExistence type="predicted"/>
<dbReference type="Gene3D" id="3.30.1870.10">
    <property type="entry name" value="EreA-like, domain 2"/>
    <property type="match status" value="1"/>
</dbReference>
<dbReference type="InterPro" id="IPR007815">
    <property type="entry name" value="Emycin_Estase"/>
</dbReference>
<evidence type="ECO:0000313" key="1">
    <source>
        <dbReference type="EMBL" id="HIZ35782.1"/>
    </source>
</evidence>
<gene>
    <name evidence="1" type="ORF">H9815_08385</name>
</gene>
<name>A0A9D2J4B9_9MICO</name>
<dbReference type="SUPFAM" id="SSF159501">
    <property type="entry name" value="EreA/ChaN-like"/>
    <property type="match status" value="1"/>
</dbReference>
<organism evidence="1 2">
    <name type="scientific">Candidatus Ruania gallistercoris</name>
    <dbReference type="NCBI Taxonomy" id="2838746"/>
    <lineage>
        <taxon>Bacteria</taxon>
        <taxon>Bacillati</taxon>
        <taxon>Actinomycetota</taxon>
        <taxon>Actinomycetes</taxon>
        <taxon>Micrococcales</taxon>
        <taxon>Ruaniaceae</taxon>
        <taxon>Ruania</taxon>
    </lineage>
</organism>
<dbReference type="Pfam" id="PF05139">
    <property type="entry name" value="Erythro_esteras"/>
    <property type="match status" value="1"/>
</dbReference>
<dbReference type="Proteomes" id="UP000824037">
    <property type="component" value="Unassembled WGS sequence"/>
</dbReference>
<dbReference type="CDD" id="cd14728">
    <property type="entry name" value="Ere-like"/>
    <property type="match status" value="1"/>
</dbReference>
<comment type="caution">
    <text evidence="1">The sequence shown here is derived from an EMBL/GenBank/DDBJ whole genome shotgun (WGS) entry which is preliminary data.</text>
</comment>
<reference evidence="1" key="1">
    <citation type="journal article" date="2021" name="PeerJ">
        <title>Extensive microbial diversity within the chicken gut microbiome revealed by metagenomics and culture.</title>
        <authorList>
            <person name="Gilroy R."/>
            <person name="Ravi A."/>
            <person name="Getino M."/>
            <person name="Pursley I."/>
            <person name="Horton D.L."/>
            <person name="Alikhan N.F."/>
            <person name="Baker D."/>
            <person name="Gharbi K."/>
            <person name="Hall N."/>
            <person name="Watson M."/>
            <person name="Adriaenssens E.M."/>
            <person name="Foster-Nyarko E."/>
            <person name="Jarju S."/>
            <person name="Secka A."/>
            <person name="Antonio M."/>
            <person name="Oren A."/>
            <person name="Chaudhuri R.R."/>
            <person name="La Ragione R."/>
            <person name="Hildebrand F."/>
            <person name="Pallen M.J."/>
        </authorList>
    </citation>
    <scope>NUCLEOTIDE SEQUENCE</scope>
    <source>
        <strain evidence="1">ChiGjej4B4-7305</strain>
    </source>
</reference>
<dbReference type="InterPro" id="IPR052036">
    <property type="entry name" value="Hydrolase/PRTase-associated"/>
</dbReference>
<reference evidence="1" key="2">
    <citation type="submission" date="2021-04" db="EMBL/GenBank/DDBJ databases">
        <authorList>
            <person name="Gilroy R."/>
        </authorList>
    </citation>
    <scope>NUCLEOTIDE SEQUENCE</scope>
    <source>
        <strain evidence="1">ChiGjej4B4-7305</strain>
    </source>
</reference>
<sequence>MLALEAPFTEAEVVSDWVLGGPGEVEHIASDGIAMSLGEAPQMHETLRWLRAHNGSGGQPVRCIGVDLPGSIGSPLPALERVAPYLREHDPAAAPVLDRAIELVERYHHGMATMVLGTYATLPEHDRDALTSTLSELVARTERMATAQRLLGKGAAHAETMHHLRGAWLVDQVHRSFLSEDMGIASTFRDTYLADSILRLLDQDPTAKVVLAAHNWHIKKAPERGEDGQLLYPAGYHLAAALGDDFCSIGLTARAGRTAITNGAALEGSGAFPFQEAPQPELEPDCVEFAFDSAAAWTLADLRKAAPEVTDATQFRRMRMADYFLEQPAFESFDGLCCVAETSGTLFTRLVGS</sequence>
<dbReference type="EMBL" id="DXBY01000142">
    <property type="protein sequence ID" value="HIZ35782.1"/>
    <property type="molecule type" value="Genomic_DNA"/>
</dbReference>
<evidence type="ECO:0000313" key="2">
    <source>
        <dbReference type="Proteomes" id="UP000824037"/>
    </source>
</evidence>
<accession>A0A9D2J4B9</accession>
<dbReference type="PANTHER" id="PTHR31299:SF0">
    <property type="entry name" value="ESTERASE, PUTATIVE (AFU_ORTHOLOGUE AFUA_1G05850)-RELATED"/>
    <property type="match status" value="1"/>
</dbReference>
<dbReference type="PANTHER" id="PTHR31299">
    <property type="entry name" value="ESTERASE, PUTATIVE (AFU_ORTHOLOGUE AFUA_1G05850)-RELATED"/>
    <property type="match status" value="1"/>
</dbReference>
<protein>
    <submittedName>
        <fullName evidence="1">Erythromycin esterase family protein</fullName>
    </submittedName>
</protein>
<dbReference type="GO" id="GO:0046677">
    <property type="term" value="P:response to antibiotic"/>
    <property type="evidence" value="ECO:0007669"/>
    <property type="project" value="InterPro"/>
</dbReference>